<evidence type="ECO:0000259" key="4">
    <source>
        <dbReference type="PROSITE" id="PS50995"/>
    </source>
</evidence>
<dbReference type="eggNOG" id="COG1846">
    <property type="taxonomic scope" value="Bacteria"/>
</dbReference>
<evidence type="ECO:0000313" key="5">
    <source>
        <dbReference type="EMBL" id="KGR92272.1"/>
    </source>
</evidence>
<dbReference type="GO" id="GO:0003700">
    <property type="term" value="F:DNA-binding transcription factor activity"/>
    <property type="evidence" value="ECO:0007669"/>
    <property type="project" value="InterPro"/>
</dbReference>
<evidence type="ECO:0000313" key="6">
    <source>
        <dbReference type="Proteomes" id="UP000030595"/>
    </source>
</evidence>
<dbReference type="AlphaFoldDB" id="A0A0A3JZ99"/>
<dbReference type="EMBL" id="JPVQ01000001">
    <property type="protein sequence ID" value="KGR92272.1"/>
    <property type="molecule type" value="Genomic_DNA"/>
</dbReference>
<keyword evidence="2" id="KW-0238">DNA-binding</keyword>
<dbReference type="InterPro" id="IPR036388">
    <property type="entry name" value="WH-like_DNA-bd_sf"/>
</dbReference>
<accession>A0A0A3JZ99</accession>
<dbReference type="RefSeq" id="WP_036170704.1">
    <property type="nucleotide sequence ID" value="NZ_AVCZ01000001.1"/>
</dbReference>
<comment type="caution">
    <text evidence="5">The sequence shown here is derived from an EMBL/GenBank/DDBJ whole genome shotgun (WGS) entry which is preliminary data.</text>
</comment>
<name>A0A0A3JZ99_9BACL</name>
<dbReference type="PROSITE" id="PS50995">
    <property type="entry name" value="HTH_MARR_2"/>
    <property type="match status" value="1"/>
</dbReference>
<evidence type="ECO:0000256" key="3">
    <source>
        <dbReference type="ARBA" id="ARBA00023163"/>
    </source>
</evidence>
<dbReference type="PANTHER" id="PTHR42756">
    <property type="entry name" value="TRANSCRIPTIONAL REGULATOR, MARR"/>
    <property type="match status" value="1"/>
</dbReference>
<dbReference type="Pfam" id="PF12802">
    <property type="entry name" value="MarR_2"/>
    <property type="match status" value="1"/>
</dbReference>
<sequence length="143" mass="16963">MEGFFRQYIRLYRPLITKLNELMSPYELSYSLWQVIFYIKNHGPSTLVDVSNYYEVEKPTITRRVHRLEELKLVEQIPGKDRREKVIQLTLSGEDIYQTLRAKITELENGIMEGISLEEQTICFQTLPRIQENLLKKEGKPIE</sequence>
<dbReference type="OrthoDB" id="1904211at2"/>
<keyword evidence="6" id="KW-1185">Reference proteome</keyword>
<proteinExistence type="predicted"/>
<dbReference type="PANTHER" id="PTHR42756:SF1">
    <property type="entry name" value="TRANSCRIPTIONAL REPRESSOR OF EMRAB OPERON"/>
    <property type="match status" value="1"/>
</dbReference>
<dbReference type="Proteomes" id="UP000030595">
    <property type="component" value="Unassembled WGS sequence"/>
</dbReference>
<dbReference type="GO" id="GO:0003677">
    <property type="term" value="F:DNA binding"/>
    <property type="evidence" value="ECO:0007669"/>
    <property type="project" value="UniProtKB-KW"/>
</dbReference>
<dbReference type="InterPro" id="IPR036390">
    <property type="entry name" value="WH_DNA-bd_sf"/>
</dbReference>
<gene>
    <name evidence="5" type="ORF">CD30_00105</name>
</gene>
<keyword evidence="1" id="KW-0805">Transcription regulation</keyword>
<dbReference type="InterPro" id="IPR000835">
    <property type="entry name" value="HTH_MarR-typ"/>
</dbReference>
<feature type="domain" description="HTH marR-type" evidence="4">
    <location>
        <begin position="1"/>
        <end position="132"/>
    </location>
</feature>
<dbReference type="SUPFAM" id="SSF46785">
    <property type="entry name" value="Winged helix' DNA-binding domain"/>
    <property type="match status" value="1"/>
</dbReference>
<dbReference type="SMART" id="SM00347">
    <property type="entry name" value="HTH_MARR"/>
    <property type="match status" value="1"/>
</dbReference>
<dbReference type="Gene3D" id="1.10.10.10">
    <property type="entry name" value="Winged helix-like DNA-binding domain superfamily/Winged helix DNA-binding domain"/>
    <property type="match status" value="1"/>
</dbReference>
<evidence type="ECO:0000256" key="2">
    <source>
        <dbReference type="ARBA" id="ARBA00023125"/>
    </source>
</evidence>
<reference evidence="5 6" key="1">
    <citation type="submission" date="2014-02" db="EMBL/GenBank/DDBJ databases">
        <title>Draft genome sequence of Lysinibacillus massiliensis CCUG 49529.</title>
        <authorList>
            <person name="Zhang F."/>
            <person name="Wang G."/>
            <person name="Zhang L."/>
        </authorList>
    </citation>
    <scope>NUCLEOTIDE SEQUENCE [LARGE SCALE GENOMIC DNA]</scope>
    <source>
        <strain evidence="5 6">CCUG 49529</strain>
    </source>
</reference>
<keyword evidence="3" id="KW-0804">Transcription</keyword>
<protein>
    <submittedName>
        <fullName evidence="5">MarR family transcriptional regulator</fullName>
    </submittedName>
</protein>
<organism evidence="5 6">
    <name type="scientific">Ureibacillus massiliensis 4400831 = CIP 108448 = CCUG 49529</name>
    <dbReference type="NCBI Taxonomy" id="1211035"/>
    <lineage>
        <taxon>Bacteria</taxon>
        <taxon>Bacillati</taxon>
        <taxon>Bacillota</taxon>
        <taxon>Bacilli</taxon>
        <taxon>Bacillales</taxon>
        <taxon>Caryophanaceae</taxon>
        <taxon>Ureibacillus</taxon>
    </lineage>
</organism>
<evidence type="ECO:0000256" key="1">
    <source>
        <dbReference type="ARBA" id="ARBA00023015"/>
    </source>
</evidence>